<organism evidence="2">
    <name type="scientific">Skeletonema marinoi</name>
    <dbReference type="NCBI Taxonomy" id="267567"/>
    <lineage>
        <taxon>Eukaryota</taxon>
        <taxon>Sar</taxon>
        <taxon>Stramenopiles</taxon>
        <taxon>Ochrophyta</taxon>
        <taxon>Bacillariophyta</taxon>
        <taxon>Coscinodiscophyceae</taxon>
        <taxon>Thalassiosirophycidae</taxon>
        <taxon>Thalassiosirales</taxon>
        <taxon>Skeletonemataceae</taxon>
        <taxon>Skeletonema</taxon>
        <taxon>Skeletonema marinoi-dohrnii complex</taxon>
    </lineage>
</organism>
<evidence type="ECO:0000313" key="2">
    <source>
        <dbReference type="EMBL" id="CAD9631821.1"/>
    </source>
</evidence>
<proteinExistence type="predicted"/>
<dbReference type="Pfam" id="PF12224">
    <property type="entry name" value="Amidoligase_2"/>
    <property type="match status" value="1"/>
</dbReference>
<dbReference type="PANTHER" id="PTHR36847">
    <property type="entry name" value="AMIDOLIGASE ENZYME"/>
    <property type="match status" value="1"/>
</dbReference>
<accession>A0A7S2VI06</accession>
<feature type="region of interest" description="Disordered" evidence="1">
    <location>
        <begin position="104"/>
        <end position="138"/>
    </location>
</feature>
<feature type="compositionally biased region" description="Basic and acidic residues" evidence="1">
    <location>
        <begin position="496"/>
        <end position="511"/>
    </location>
</feature>
<sequence length="537" mass="60917">MNPSAASIAADGPQQSPASVEFTLGNTYRLLDESEASFDKLTGTHSKIHDWALYIDVLPGSDPDFIDRVTFEMQDKSFVKSSFTCHSPIRIRSNVGSAYLGKISGARNNNNSQEKQIGQDTEEKPKDAPSMSSRPHGNLCRWRFSTRQQTYGAVDVQISIRGRGGSKLTIPYRIVLNEGGNESYPTMVFVEKRPNHALKPMKMMNVKYILEMKFGLDQGISTSSTLYESAKSVFSRSKIPIRVLSEDGYSEEFGFTKKKSAASTAWSFKLDYSSRDKIEQLSREHDVLSISSPNLSGGHGLNECYKIIEGLPWHCNVSSLVGSLHVRIDVSSTLSIEQLVKLCMNFIKYEESIDSFMPSHRRDDHCCDCRSNKRHIKGGNNKERNNLLSKCKTVQELVDCMNPSKEQCYKLNLSCLVELGYIEFRQHESSKDKTTVTNWIRYCAAFVKNSARLRSPLSLKETTSIEEEFDLLFEYVVKDRALRNFYRDRRDSIEAQERERQMAEAAVKEPSDEMSISDGSSSEESTHTDRFKRLRTT</sequence>
<name>A0A7S2VI06_9STRA</name>
<feature type="compositionally biased region" description="Polar residues" evidence="1">
    <location>
        <begin position="106"/>
        <end position="119"/>
    </location>
</feature>
<feature type="region of interest" description="Disordered" evidence="1">
    <location>
        <begin position="496"/>
        <end position="537"/>
    </location>
</feature>
<dbReference type="AlphaFoldDB" id="A0A7S2VI06"/>
<feature type="compositionally biased region" description="Low complexity" evidence="1">
    <location>
        <begin position="513"/>
        <end position="523"/>
    </location>
</feature>
<gene>
    <name evidence="2" type="ORF">SMAR0320_LOCUS23600</name>
</gene>
<dbReference type="PANTHER" id="PTHR36847:SF1">
    <property type="entry name" value="AMIDOLIGASE ENZYME"/>
    <property type="match status" value="1"/>
</dbReference>
<reference evidence="2" key="1">
    <citation type="submission" date="2021-01" db="EMBL/GenBank/DDBJ databases">
        <authorList>
            <person name="Corre E."/>
            <person name="Pelletier E."/>
            <person name="Niang G."/>
            <person name="Scheremetjew M."/>
            <person name="Finn R."/>
            <person name="Kale V."/>
            <person name="Holt S."/>
            <person name="Cochrane G."/>
            <person name="Meng A."/>
            <person name="Brown T."/>
            <person name="Cohen L."/>
        </authorList>
    </citation>
    <scope>NUCLEOTIDE SEQUENCE</scope>
    <source>
        <strain evidence="2">SM1012Den-03</strain>
    </source>
</reference>
<dbReference type="EMBL" id="HBGZ01032979">
    <property type="protein sequence ID" value="CAD9631821.1"/>
    <property type="molecule type" value="Transcribed_RNA"/>
</dbReference>
<protein>
    <submittedName>
        <fullName evidence="2">Uncharacterized protein</fullName>
    </submittedName>
</protein>
<evidence type="ECO:0000256" key="1">
    <source>
        <dbReference type="SAM" id="MobiDB-lite"/>
    </source>
</evidence>
<dbReference type="InterPro" id="IPR022025">
    <property type="entry name" value="Amidoligase_2"/>
</dbReference>